<dbReference type="EMBL" id="METM01000024">
    <property type="protein sequence ID" value="OGB89493.1"/>
    <property type="molecule type" value="Genomic_DNA"/>
</dbReference>
<reference evidence="1 2" key="1">
    <citation type="journal article" date="2016" name="Nat. Commun.">
        <title>Thousands of microbial genomes shed light on interconnected biogeochemical processes in an aquifer system.</title>
        <authorList>
            <person name="Anantharaman K."/>
            <person name="Brown C.T."/>
            <person name="Hug L.A."/>
            <person name="Sharon I."/>
            <person name="Castelle C.J."/>
            <person name="Probst A.J."/>
            <person name="Thomas B.C."/>
            <person name="Singh A."/>
            <person name="Wilkins M.J."/>
            <person name="Karaoz U."/>
            <person name="Brodie E.L."/>
            <person name="Williams K.H."/>
            <person name="Hubbard S.S."/>
            <person name="Banfield J.F."/>
        </authorList>
    </citation>
    <scope>NUCLEOTIDE SEQUENCE [LARGE SCALE GENOMIC DNA]</scope>
</reference>
<accession>A0A1F4Q0D9</accession>
<organism evidence="1 2">
    <name type="scientific">candidate division WOR-1 bacterium RIFCSPHIGHO2_01_FULL_53_15</name>
    <dbReference type="NCBI Taxonomy" id="1802564"/>
    <lineage>
        <taxon>Bacteria</taxon>
        <taxon>Bacillati</taxon>
        <taxon>Saganbacteria</taxon>
    </lineage>
</organism>
<comment type="caution">
    <text evidence="1">The sequence shown here is derived from an EMBL/GenBank/DDBJ whole genome shotgun (WGS) entry which is preliminary data.</text>
</comment>
<sequence length="61" mass="7161">MSPILKLKKPNEKKEIDFELDYLSSIPYKARLEMMLKASKHGLTVLIKNGYRKPSEIIKRK</sequence>
<name>A0A1F4Q0D9_UNCSA</name>
<dbReference type="Proteomes" id="UP000178724">
    <property type="component" value="Unassembled WGS sequence"/>
</dbReference>
<gene>
    <name evidence="1" type="ORF">A2625_01075</name>
</gene>
<proteinExistence type="predicted"/>
<protein>
    <submittedName>
        <fullName evidence="1">Uncharacterized protein</fullName>
    </submittedName>
</protein>
<evidence type="ECO:0000313" key="2">
    <source>
        <dbReference type="Proteomes" id="UP000178724"/>
    </source>
</evidence>
<dbReference type="AlphaFoldDB" id="A0A1F4Q0D9"/>
<evidence type="ECO:0000313" key="1">
    <source>
        <dbReference type="EMBL" id="OGB89493.1"/>
    </source>
</evidence>